<feature type="region of interest" description="Disordered" evidence="2">
    <location>
        <begin position="115"/>
        <end position="135"/>
    </location>
</feature>
<dbReference type="AlphaFoldDB" id="W7AIS4"/>
<dbReference type="Proteomes" id="UP000030640">
    <property type="component" value="Unassembled WGS sequence"/>
</dbReference>
<keyword evidence="1" id="KW-0175">Coiled coil</keyword>
<dbReference type="VEuPathDB" id="PlasmoDB:C922_04330"/>
<evidence type="ECO:0000313" key="4">
    <source>
        <dbReference type="Proteomes" id="UP000030640"/>
    </source>
</evidence>
<dbReference type="OrthoDB" id="376231at2759"/>
<gene>
    <name evidence="3" type="ORF">C922_04330</name>
</gene>
<organism evidence="3 4">
    <name type="scientific">Plasmodium inui San Antonio 1</name>
    <dbReference type="NCBI Taxonomy" id="1237626"/>
    <lineage>
        <taxon>Eukaryota</taxon>
        <taxon>Sar</taxon>
        <taxon>Alveolata</taxon>
        <taxon>Apicomplexa</taxon>
        <taxon>Aconoidasida</taxon>
        <taxon>Haemosporida</taxon>
        <taxon>Plasmodiidae</taxon>
        <taxon>Plasmodium</taxon>
        <taxon>Plasmodium (Plasmodium)</taxon>
    </lineage>
</organism>
<keyword evidence="4" id="KW-1185">Reference proteome</keyword>
<sequence>MGIPRRFLLQGALRDVEAVATPSSNPTVVKCTARAAVYKKHKAIFKAAEKDIRKEGKHLVDRLFKKKLHLLSEKDISKVLKKVIKGRIKNELVWDDLHRVIFCCNVGCTGGADPIEEPAEGRSMGPLPQTASLSPPLTMNDLRSDHTTPYNRHIDHVNAYLLSIALKKLNRRSAALLSFLFAYLRNSYRSMEPRHFLQIFLVLVKFTFRHVSVVHRVDPPPLGRDNQASHALHNWSSLCSGSTSPTPPEPLLHCVDGEPPPGRQHNHWTQMIRSEKNLLHVLTLHCADNINMFTVNDVAMTCEALCFFTLKENPFVPFWNDFLSHVFGVSTGRSRVENTSVHTEDSLLKKSHLSSYVRRTVQRRGHHICDVSKKQTNGRRERSPEWYVELSGRNMLSIVKYICLYGELHAEVLNPLAKKAKKIFFEMPLDTTLHECVEILSLLNSMNQLEDKTAEVRERIHLYEHQFGGTPFVTQYDVKCLVTLAQLCFDKLHFVPFLSIFLNNVHKFSGEDAARLVRLLLGSLDAHTGGEANTGGAFYTRAEAHTGGEAHTRGEAHTGEGNNHLMEASPSYPSTCLSGLLATLLPACPEITSQLGYTEMLLLCGALEKYTLPNRDIVKNVAKRICDDFKKVDLRSEHFPPAYVDYLFLITFTLYRCERYVDTNLLRLLVSIVLERKEEKLWLQKRRYHYAFYLLTLHREGNHGDASMWLQYFNSVWGNLSPPLGEETLYCLMLIYFERVKQGDYRSLLRHLGGKGGGATVAAATAAAATSSAAGGGRYASVKRSAARGAKGNTLVVVSPHDRRFICNEKQIKEELLKLFLHLWVGFSVRSGRKHLDLLIVMNAFSEEAYVRSYLFSAHVVNRINRYIALFPQKSSLTVHLCEDPVTKEPVRVNLSKLRHGYRRMGRKWEEAGMAEKLLATKTQWNIQQLDNATRSYILNDYKHKESVAVRGDAPQKGRPAKYLRNCKRGEPVVGALSAYGHQ</sequence>
<reference evidence="3 4" key="1">
    <citation type="submission" date="2013-02" db="EMBL/GenBank/DDBJ databases">
        <title>The Genome Sequence of Plasmodium inui San Antonio 1.</title>
        <authorList>
            <consortium name="The Broad Institute Genome Sequencing Platform"/>
            <consortium name="The Broad Institute Genome Sequencing Center for Infectious Disease"/>
            <person name="Neafsey D."/>
            <person name="Cheeseman I."/>
            <person name="Volkman S."/>
            <person name="Adams J."/>
            <person name="Walker B."/>
            <person name="Young S.K."/>
            <person name="Zeng Q."/>
            <person name="Gargeya S."/>
            <person name="Fitzgerald M."/>
            <person name="Haas B."/>
            <person name="Abouelleil A."/>
            <person name="Alvarado L."/>
            <person name="Arachchi H.M."/>
            <person name="Berlin A.M."/>
            <person name="Chapman S.B."/>
            <person name="Dewar J."/>
            <person name="Goldberg J."/>
            <person name="Griggs A."/>
            <person name="Gujja S."/>
            <person name="Hansen M."/>
            <person name="Howarth C."/>
            <person name="Imamovic A."/>
            <person name="Larimer J."/>
            <person name="McCowan C."/>
            <person name="Murphy C."/>
            <person name="Neiman D."/>
            <person name="Pearson M."/>
            <person name="Priest M."/>
            <person name="Roberts A."/>
            <person name="Saif S."/>
            <person name="Shea T."/>
            <person name="Sisk P."/>
            <person name="Sykes S."/>
            <person name="Wortman J."/>
            <person name="Nusbaum C."/>
            <person name="Birren B."/>
        </authorList>
    </citation>
    <scope>NUCLEOTIDE SEQUENCE [LARGE SCALE GENOMIC DNA]</scope>
    <source>
        <strain evidence="3 4">San Antonio 1</strain>
    </source>
</reference>
<name>W7AIS4_9APIC</name>
<dbReference type="GeneID" id="20039604"/>
<evidence type="ECO:0000256" key="1">
    <source>
        <dbReference type="SAM" id="Coils"/>
    </source>
</evidence>
<evidence type="ECO:0000313" key="3">
    <source>
        <dbReference type="EMBL" id="EUD65201.1"/>
    </source>
</evidence>
<protein>
    <submittedName>
        <fullName evidence="3">Uncharacterized protein</fullName>
    </submittedName>
</protein>
<dbReference type="RefSeq" id="XP_008818135.1">
    <property type="nucleotide sequence ID" value="XM_008819913.1"/>
</dbReference>
<proteinExistence type="predicted"/>
<feature type="coiled-coil region" evidence="1">
    <location>
        <begin position="439"/>
        <end position="466"/>
    </location>
</feature>
<dbReference type="EMBL" id="KI965481">
    <property type="protein sequence ID" value="EUD65201.1"/>
    <property type="molecule type" value="Genomic_DNA"/>
</dbReference>
<accession>W7AIS4</accession>
<evidence type="ECO:0000256" key="2">
    <source>
        <dbReference type="SAM" id="MobiDB-lite"/>
    </source>
</evidence>